<dbReference type="InterPro" id="IPR010497">
    <property type="entry name" value="Epoxide_hydro_N"/>
</dbReference>
<dbReference type="Gene3D" id="3.40.50.1820">
    <property type="entry name" value="alpha/beta hydrolase"/>
    <property type="match status" value="1"/>
</dbReference>
<gene>
    <name evidence="5" type="ORF">A8990_13128</name>
</gene>
<accession>A0A3D9R5L9</accession>
<organism evidence="5 6">
    <name type="scientific">Paenibacillus taihuensis</name>
    <dbReference type="NCBI Taxonomy" id="1156355"/>
    <lineage>
        <taxon>Bacteria</taxon>
        <taxon>Bacillati</taxon>
        <taxon>Bacillota</taxon>
        <taxon>Bacilli</taxon>
        <taxon>Bacillales</taxon>
        <taxon>Paenibacillaceae</taxon>
        <taxon>Paenibacillus</taxon>
    </lineage>
</organism>
<evidence type="ECO:0000259" key="4">
    <source>
        <dbReference type="Pfam" id="PF06441"/>
    </source>
</evidence>
<dbReference type="InterPro" id="IPR029058">
    <property type="entry name" value="AB_hydrolase_fold"/>
</dbReference>
<dbReference type="GO" id="GO:0097176">
    <property type="term" value="P:epoxide metabolic process"/>
    <property type="evidence" value="ECO:0007669"/>
    <property type="project" value="TreeGrafter"/>
</dbReference>
<evidence type="ECO:0000313" key="6">
    <source>
        <dbReference type="Proteomes" id="UP000256304"/>
    </source>
</evidence>
<proteinExistence type="inferred from homology"/>
<evidence type="ECO:0000256" key="1">
    <source>
        <dbReference type="ARBA" id="ARBA00010088"/>
    </source>
</evidence>
<dbReference type="AlphaFoldDB" id="A0A3D9R5L9"/>
<dbReference type="Pfam" id="PF06441">
    <property type="entry name" value="EHN"/>
    <property type="match status" value="1"/>
</dbReference>
<dbReference type="RefSeq" id="WP_220376833.1">
    <property type="nucleotide sequence ID" value="NZ_QTTN01000031.1"/>
</dbReference>
<keyword evidence="2" id="KW-0058">Aromatic hydrocarbons catabolism</keyword>
<dbReference type="SUPFAM" id="SSF53474">
    <property type="entry name" value="alpha/beta-Hydrolases"/>
    <property type="match status" value="1"/>
</dbReference>
<sequence length="204" mass="22822">MSVPSTRMLSKIIKRHSLTCAVVSKQQDRPEKEPVSDQSHGVQLKTIQSLAKYWANDYDWRKIEAKLNSYPQFMTEIDGEDIHFIHVRSKHKGAMPIIITHGWAGSIIEQMKLNEPLTNPTKYGGKAEDAFDVVIPSMPGYGFSEKADTTGWGPDHIAKAWDVLMKRLGYNKYVAQGGDWGAPQSIQNVALIELAQLALHTSCT</sequence>
<evidence type="ECO:0000256" key="2">
    <source>
        <dbReference type="ARBA" id="ARBA00022797"/>
    </source>
</evidence>
<feature type="domain" description="Epoxide hydrolase N-terminal" evidence="4">
    <location>
        <begin position="29"/>
        <end position="109"/>
    </location>
</feature>
<comment type="similarity">
    <text evidence="1">Belongs to the peptidase S33 family.</text>
</comment>
<protein>
    <submittedName>
        <fullName evidence="5">Epoxide hydrolase-like protein</fullName>
    </submittedName>
</protein>
<keyword evidence="3 5" id="KW-0378">Hydrolase</keyword>
<dbReference type="EMBL" id="QTTN01000031">
    <property type="protein sequence ID" value="REE69709.1"/>
    <property type="molecule type" value="Genomic_DNA"/>
</dbReference>
<dbReference type="PANTHER" id="PTHR21661:SF35">
    <property type="entry name" value="EPOXIDE HYDROLASE"/>
    <property type="match status" value="1"/>
</dbReference>
<dbReference type="Proteomes" id="UP000256304">
    <property type="component" value="Unassembled WGS sequence"/>
</dbReference>
<reference evidence="5 6" key="1">
    <citation type="submission" date="2018-08" db="EMBL/GenBank/DDBJ databases">
        <title>Genomic Encyclopedia of Type Strains, Phase III (KMG-III): the genomes of soil and plant-associated and newly described type strains.</title>
        <authorList>
            <person name="Whitman W."/>
        </authorList>
    </citation>
    <scope>NUCLEOTIDE SEQUENCE [LARGE SCALE GENOMIC DNA]</scope>
    <source>
        <strain evidence="5 6">CGMCC 1.10966</strain>
    </source>
</reference>
<evidence type="ECO:0000313" key="5">
    <source>
        <dbReference type="EMBL" id="REE69709.1"/>
    </source>
</evidence>
<dbReference type="GO" id="GO:0004301">
    <property type="term" value="F:epoxide hydrolase activity"/>
    <property type="evidence" value="ECO:0007669"/>
    <property type="project" value="TreeGrafter"/>
</dbReference>
<keyword evidence="6" id="KW-1185">Reference proteome</keyword>
<comment type="caution">
    <text evidence="5">The sequence shown here is derived from an EMBL/GenBank/DDBJ whole genome shotgun (WGS) entry which is preliminary data.</text>
</comment>
<name>A0A3D9R5L9_9BACL</name>
<evidence type="ECO:0000256" key="3">
    <source>
        <dbReference type="ARBA" id="ARBA00022801"/>
    </source>
</evidence>
<dbReference type="PANTHER" id="PTHR21661">
    <property type="entry name" value="EPOXIDE HYDROLASE 1-RELATED"/>
    <property type="match status" value="1"/>
</dbReference>